<dbReference type="RefSeq" id="WP_318354993.1">
    <property type="nucleotide sequence ID" value="NZ_JAWQEV010000008.1"/>
</dbReference>
<comment type="caution">
    <text evidence="1">The sequence shown here is derived from an EMBL/GenBank/DDBJ whole genome shotgun (WGS) entry which is preliminary data.</text>
</comment>
<sequence length="51" mass="5675">MALLSELGPDLALITYLIRGIDRDSRHSSIWSSTGGRLQMLFHQGTFVADQ</sequence>
<dbReference type="Proteomes" id="UP001283109">
    <property type="component" value="Unassembled WGS sequence"/>
</dbReference>
<proteinExistence type="predicted"/>
<protein>
    <submittedName>
        <fullName evidence="1">Uncharacterized protein</fullName>
    </submittedName>
</protein>
<accession>A0ABU4H772</accession>
<reference evidence="1 2" key="1">
    <citation type="submission" date="2023-11" db="EMBL/GenBank/DDBJ databases">
        <title>Draft genome sequence of Microbacterium arthrosphaerae JCM 30492.</title>
        <authorList>
            <person name="Zhang G."/>
            <person name="Ding Y."/>
        </authorList>
    </citation>
    <scope>NUCLEOTIDE SEQUENCE [LARGE SCALE GENOMIC DNA]</scope>
    <source>
        <strain evidence="1 2">JCM 30492</strain>
    </source>
</reference>
<evidence type="ECO:0000313" key="1">
    <source>
        <dbReference type="EMBL" id="MDW4574499.1"/>
    </source>
</evidence>
<name>A0ABU4H772_9MICO</name>
<keyword evidence="2" id="KW-1185">Reference proteome</keyword>
<evidence type="ECO:0000313" key="2">
    <source>
        <dbReference type="Proteomes" id="UP001283109"/>
    </source>
</evidence>
<dbReference type="EMBL" id="JAWQEV010000008">
    <property type="protein sequence ID" value="MDW4574499.1"/>
    <property type="molecule type" value="Genomic_DNA"/>
</dbReference>
<gene>
    <name evidence="1" type="ORF">R8Z58_17120</name>
</gene>
<organism evidence="1 2">
    <name type="scientific">Microbacterium arthrosphaerae</name>
    <dbReference type="NCBI Taxonomy" id="792652"/>
    <lineage>
        <taxon>Bacteria</taxon>
        <taxon>Bacillati</taxon>
        <taxon>Actinomycetota</taxon>
        <taxon>Actinomycetes</taxon>
        <taxon>Micrococcales</taxon>
        <taxon>Microbacteriaceae</taxon>
        <taxon>Microbacterium</taxon>
    </lineage>
</organism>